<feature type="chain" id="PRO_5047501198" description="Lipoprotein" evidence="1">
    <location>
        <begin position="21"/>
        <end position="206"/>
    </location>
</feature>
<protein>
    <recommendedName>
        <fullName evidence="4">Lipoprotein</fullName>
    </recommendedName>
</protein>
<evidence type="ECO:0008006" key="4">
    <source>
        <dbReference type="Google" id="ProtNLM"/>
    </source>
</evidence>
<dbReference type="Proteomes" id="UP001596171">
    <property type="component" value="Unassembled WGS sequence"/>
</dbReference>
<feature type="signal peptide" evidence="1">
    <location>
        <begin position="1"/>
        <end position="20"/>
    </location>
</feature>
<keyword evidence="3" id="KW-1185">Reference proteome</keyword>
<dbReference type="PROSITE" id="PS51257">
    <property type="entry name" value="PROKAR_LIPOPROTEIN"/>
    <property type="match status" value="1"/>
</dbReference>
<reference evidence="3" key="1">
    <citation type="journal article" date="2019" name="Int. J. Syst. Evol. Microbiol.">
        <title>The Global Catalogue of Microorganisms (GCM) 10K type strain sequencing project: providing services to taxonomists for standard genome sequencing and annotation.</title>
        <authorList>
            <consortium name="The Broad Institute Genomics Platform"/>
            <consortium name="The Broad Institute Genome Sequencing Center for Infectious Disease"/>
            <person name="Wu L."/>
            <person name="Ma J."/>
        </authorList>
    </citation>
    <scope>NUCLEOTIDE SEQUENCE [LARGE SCALE GENOMIC DNA]</scope>
    <source>
        <strain evidence="3">CCM 8930</strain>
    </source>
</reference>
<evidence type="ECO:0000313" key="2">
    <source>
        <dbReference type="EMBL" id="MFC6202340.1"/>
    </source>
</evidence>
<sequence length="206" mass="22564">MTFNKVLILGATLLTGSVMAGCSKATDTSTPATKQVSGPLKKVGTYTKDHDSGKITLLAIKNYHHRSVKTKSATYYFKDAKLLKIETTKPSQREADANNFGKTLSATYYEYQLEYTLQNNSHQRVTSNGVELITPQGTQQLSNRGAIDGLVDEKLLSDHKKNGILQAVAQKNDINQLSKYRLVSAELTKDSGNHATVDVPTTISLK</sequence>
<proteinExistence type="predicted"/>
<accession>A0ABW1SKU2</accession>
<comment type="caution">
    <text evidence="2">The sequence shown here is derived from an EMBL/GenBank/DDBJ whole genome shotgun (WGS) entry which is preliminary data.</text>
</comment>
<evidence type="ECO:0000313" key="3">
    <source>
        <dbReference type="Proteomes" id="UP001596171"/>
    </source>
</evidence>
<dbReference type="RefSeq" id="WP_137616299.1">
    <property type="nucleotide sequence ID" value="NZ_BJDI01000008.1"/>
</dbReference>
<name>A0ABW1SKU2_9LACO</name>
<dbReference type="EMBL" id="JBHSSE010000022">
    <property type="protein sequence ID" value="MFC6202340.1"/>
    <property type="molecule type" value="Genomic_DNA"/>
</dbReference>
<gene>
    <name evidence="2" type="ORF">ACFP1L_10700</name>
</gene>
<evidence type="ECO:0000256" key="1">
    <source>
        <dbReference type="SAM" id="SignalP"/>
    </source>
</evidence>
<organism evidence="2 3">
    <name type="scientific">Lactiplantibacillus nangangensis</name>
    <dbReference type="NCBI Taxonomy" id="2559917"/>
    <lineage>
        <taxon>Bacteria</taxon>
        <taxon>Bacillati</taxon>
        <taxon>Bacillota</taxon>
        <taxon>Bacilli</taxon>
        <taxon>Lactobacillales</taxon>
        <taxon>Lactobacillaceae</taxon>
        <taxon>Lactiplantibacillus</taxon>
    </lineage>
</organism>
<keyword evidence="1" id="KW-0732">Signal</keyword>